<evidence type="ECO:0000256" key="2">
    <source>
        <dbReference type="ARBA" id="ARBA00006054"/>
    </source>
</evidence>
<feature type="binding site" evidence="7">
    <location>
        <begin position="150"/>
        <end position="153"/>
    </location>
    <ligand>
        <name>substrate</name>
    </ligand>
</feature>
<evidence type="ECO:0000313" key="11">
    <source>
        <dbReference type="Proteomes" id="UP000704341"/>
    </source>
</evidence>
<dbReference type="Gene3D" id="3.90.110.10">
    <property type="entry name" value="Lactate dehydrogenase/glycoside hydrolase, family 4, C-terminal"/>
    <property type="match status" value="1"/>
</dbReference>
<dbReference type="Proteomes" id="UP000704341">
    <property type="component" value="Unassembled WGS sequence"/>
</dbReference>
<proteinExistence type="inferred from homology"/>
<comment type="similarity">
    <text evidence="2 7">Belongs to the LDH/MDH superfamily. LDH family.</text>
</comment>
<dbReference type="HAMAP" id="MF_00488">
    <property type="entry name" value="Lactate_dehydrog"/>
    <property type="match status" value="1"/>
</dbReference>
<dbReference type="EC" id="1.1.1.27" evidence="3 7"/>
<dbReference type="InterPro" id="IPR036291">
    <property type="entry name" value="NAD(P)-bd_dom_sf"/>
</dbReference>
<feature type="binding site" evidence="7">
    <location>
        <begin position="120"/>
        <end position="122"/>
    </location>
    <ligand>
        <name>NAD(+)</name>
        <dbReference type="ChEBI" id="CHEBI:57540"/>
    </ligand>
</feature>
<feature type="binding site" evidence="7">
    <location>
        <position position="67"/>
    </location>
    <ligand>
        <name>NAD(+)</name>
        <dbReference type="ChEBI" id="CHEBI:57540"/>
    </ligand>
</feature>
<keyword evidence="7" id="KW-0963">Cytoplasm</keyword>
<evidence type="ECO:0000256" key="4">
    <source>
        <dbReference type="ARBA" id="ARBA00023002"/>
    </source>
</evidence>
<comment type="caution">
    <text evidence="10">The sequence shown here is derived from an EMBL/GenBank/DDBJ whole genome shotgun (WGS) entry which is preliminary data.</text>
</comment>
<dbReference type="NCBIfam" id="TIGR01771">
    <property type="entry name" value="L-LDH-NAD"/>
    <property type="match status" value="1"/>
</dbReference>
<dbReference type="InterPro" id="IPR015955">
    <property type="entry name" value="Lactate_DH/Glyco_Ohase_4_C"/>
</dbReference>
<evidence type="ECO:0000256" key="7">
    <source>
        <dbReference type="HAMAP-Rule" id="MF_00488"/>
    </source>
</evidence>
<dbReference type="PROSITE" id="PS00064">
    <property type="entry name" value="L_LDH"/>
    <property type="match status" value="1"/>
</dbReference>
<feature type="domain" description="Lactate/malate dehydrogenase C-terminal" evidence="9">
    <location>
        <begin position="147"/>
        <end position="313"/>
    </location>
</feature>
<name>A0ABR8P728_9LACO</name>
<dbReference type="PANTHER" id="PTHR43128:SF16">
    <property type="entry name" value="L-LACTATE DEHYDROGENASE"/>
    <property type="match status" value="1"/>
</dbReference>
<dbReference type="InterPro" id="IPR011304">
    <property type="entry name" value="L-lactate_DH"/>
</dbReference>
<evidence type="ECO:0000313" key="10">
    <source>
        <dbReference type="EMBL" id="MBD5806560.1"/>
    </source>
</evidence>
<evidence type="ECO:0000256" key="5">
    <source>
        <dbReference type="ARBA" id="ARBA00023027"/>
    </source>
</evidence>
<reference evidence="10 11" key="1">
    <citation type="submission" date="2018-07" db="EMBL/GenBank/DDBJ databases">
        <title>Phylogenomic Insights into understanding Host Adaptation of Lactobacillus reuteri by a novel species, Lactobacillus spp. M31.</title>
        <authorList>
            <person name="Sharma S."/>
            <person name="Patil P."/>
            <person name="Korpole S."/>
            <person name="Patil P.B."/>
        </authorList>
    </citation>
    <scope>NUCLEOTIDE SEQUENCE [LARGE SCALE GENOMIC DNA]</scope>
    <source>
        <strain evidence="10 11">M31</strain>
    </source>
</reference>
<evidence type="ECO:0000256" key="3">
    <source>
        <dbReference type="ARBA" id="ARBA00012967"/>
    </source>
</evidence>
<feature type="binding site" evidence="7">
    <location>
        <begin position="122"/>
        <end position="125"/>
    </location>
    <ligand>
        <name>substrate</name>
    </ligand>
</feature>
<feature type="binding site" evidence="7">
    <location>
        <position position="42"/>
    </location>
    <ligand>
        <name>NAD(+)</name>
        <dbReference type="ChEBI" id="CHEBI:57540"/>
    </ligand>
</feature>
<protein>
    <recommendedName>
        <fullName evidence="3 7">L-lactate dehydrogenase</fullName>
        <shortName evidence="7">L-LDH</shortName>
        <ecNumber evidence="3 7">1.1.1.27</ecNumber>
    </recommendedName>
</protein>
<sequence>MSKNHQKVVLVGDGAVGSSYAFAMAQQGIAEEFAIVDIIKERTEGDAMDLEDATAFTAPKNIYSADYDTCKDADLVVITAGAPQKPGETRLQLVDKNLKIIKSVVEPIVKSGFDGIFLVAANPVDILTYAVQKLSGFPKNKVVGSGTSLDSARLRVALAKKLHVDPRDVIANIMGEHGDSEFAAFSSATIGGKPLLDITKDEGISDDELLKIEDDVRNKAYEIINRKGATFYGVATALMRISKAILRDENSVLPIGAPMNGEYGLNDLYIGTPAVVNASGVAKVIEVPLNDREKKAMADSAKQLEEVAKNGMAKLQNN</sequence>
<comment type="subcellular location">
    <subcellularLocation>
        <location evidence="7">Cytoplasm</location>
    </subcellularLocation>
</comment>
<dbReference type="InterPro" id="IPR018177">
    <property type="entry name" value="L-lactate_DH_AS"/>
</dbReference>
<feature type="binding site" evidence="7">
    <location>
        <position position="230"/>
    </location>
    <ligand>
        <name>substrate</name>
    </ligand>
</feature>
<evidence type="ECO:0000256" key="1">
    <source>
        <dbReference type="ARBA" id="ARBA00004843"/>
    </source>
</evidence>
<dbReference type="GO" id="GO:0004459">
    <property type="term" value="F:L-lactate dehydrogenase (NAD+) activity"/>
    <property type="evidence" value="ECO:0007669"/>
    <property type="project" value="UniProtKB-EC"/>
</dbReference>
<dbReference type="InterPro" id="IPR022383">
    <property type="entry name" value="Lactate/malate_DH_C"/>
</dbReference>
<dbReference type="SUPFAM" id="SSF56327">
    <property type="entry name" value="LDH C-terminal domain-like"/>
    <property type="match status" value="1"/>
</dbReference>
<dbReference type="RefSeq" id="WP_153931326.1">
    <property type="nucleotide sequence ID" value="NZ_QORN01000019.1"/>
</dbReference>
<feature type="domain" description="Lactate/malate dehydrogenase N-terminal" evidence="8">
    <location>
        <begin position="7"/>
        <end position="144"/>
    </location>
</feature>
<dbReference type="Pfam" id="PF02866">
    <property type="entry name" value="Ldh_1_C"/>
    <property type="match status" value="1"/>
</dbReference>
<feature type="binding site" evidence="7">
    <location>
        <position position="103"/>
    </location>
    <ligand>
        <name>NAD(+)</name>
        <dbReference type="ChEBI" id="CHEBI:57540"/>
    </ligand>
</feature>
<evidence type="ECO:0000259" key="8">
    <source>
        <dbReference type="Pfam" id="PF00056"/>
    </source>
</evidence>
<dbReference type="EMBL" id="QORN01000019">
    <property type="protein sequence ID" value="MBD5806560.1"/>
    <property type="molecule type" value="Genomic_DNA"/>
</dbReference>
<dbReference type="NCBIfam" id="NF000824">
    <property type="entry name" value="PRK00066.1"/>
    <property type="match status" value="1"/>
</dbReference>
<dbReference type="PRINTS" id="PR00086">
    <property type="entry name" value="LLDHDRGNASE"/>
</dbReference>
<accession>A0ABR8P728</accession>
<comment type="caution">
    <text evidence="7">Lacks conserved residue(s) required for the propagation of feature annotation.</text>
</comment>
<keyword evidence="4 7" id="KW-0560">Oxidoreductase</keyword>
<dbReference type="InterPro" id="IPR001236">
    <property type="entry name" value="Lactate/malate_DH_N"/>
</dbReference>
<dbReference type="PIRSF" id="PIRSF000102">
    <property type="entry name" value="Lac_mal_DH"/>
    <property type="match status" value="1"/>
</dbReference>
<evidence type="ECO:0000259" key="9">
    <source>
        <dbReference type="Pfam" id="PF02866"/>
    </source>
</evidence>
<keyword evidence="5 7" id="KW-0520">NAD</keyword>
<keyword evidence="7" id="KW-0597">Phosphoprotein</keyword>
<feature type="binding site" evidence="7">
    <location>
        <position position="37"/>
    </location>
    <ligand>
        <name>NAD(+)</name>
        <dbReference type="ChEBI" id="CHEBI:57540"/>
    </ligand>
</feature>
<comment type="subunit">
    <text evidence="7">Homotetramer.</text>
</comment>
<dbReference type="PANTHER" id="PTHR43128">
    <property type="entry name" value="L-2-HYDROXYCARBOXYLATE DEHYDROGENASE (NAD(P)(+))"/>
    <property type="match status" value="1"/>
</dbReference>
<evidence type="ECO:0000256" key="6">
    <source>
        <dbReference type="ARBA" id="ARBA00049258"/>
    </source>
</evidence>
<organism evidence="10 11">
    <name type="scientific">Limosilactobacillus walteri</name>
    <dbReference type="NCBI Taxonomy" id="2268022"/>
    <lineage>
        <taxon>Bacteria</taxon>
        <taxon>Bacillati</taxon>
        <taxon>Bacillota</taxon>
        <taxon>Bacilli</taxon>
        <taxon>Lactobacillales</taxon>
        <taxon>Lactobacillaceae</taxon>
        <taxon>Limosilactobacillus</taxon>
    </lineage>
</organism>
<feature type="binding site" evidence="7">
    <location>
        <position position="16"/>
    </location>
    <ligand>
        <name>NAD(+)</name>
        <dbReference type="ChEBI" id="CHEBI:57540"/>
    </ligand>
</feature>
<dbReference type="Pfam" id="PF00056">
    <property type="entry name" value="Ldh_1_N"/>
    <property type="match status" value="1"/>
</dbReference>
<feature type="active site" description="Proton acceptor" evidence="7">
    <location>
        <position position="177"/>
    </location>
</feature>
<feature type="binding site" evidence="7">
    <location>
        <position position="84"/>
    </location>
    <ligand>
        <name>substrate</name>
    </ligand>
</feature>
<dbReference type="InterPro" id="IPR001557">
    <property type="entry name" value="L-lactate/malate_DH"/>
</dbReference>
<feature type="modified residue" description="Phosphotyrosine" evidence="7">
    <location>
        <position position="221"/>
    </location>
</feature>
<dbReference type="Gene3D" id="3.40.50.720">
    <property type="entry name" value="NAD(P)-binding Rossmann-like Domain"/>
    <property type="match status" value="1"/>
</dbReference>
<comment type="function">
    <text evidence="7">Catalyzes the conversion of lactate to pyruvate.</text>
</comment>
<dbReference type="SUPFAM" id="SSF51735">
    <property type="entry name" value="NAD(P)-binding Rossmann-fold domains"/>
    <property type="match status" value="1"/>
</dbReference>
<gene>
    <name evidence="7" type="primary">ldh</name>
    <name evidence="10" type="ORF">DTK66_05455</name>
</gene>
<feature type="binding site" evidence="7">
    <location>
        <position position="145"/>
    </location>
    <ligand>
        <name>NAD(+)</name>
        <dbReference type="ChEBI" id="CHEBI:57540"/>
    </ligand>
</feature>
<dbReference type="CDD" id="cd05291">
    <property type="entry name" value="HicDH_like"/>
    <property type="match status" value="1"/>
</dbReference>
<keyword evidence="11" id="KW-1185">Reference proteome</keyword>
<comment type="catalytic activity">
    <reaction evidence="6 7">
        <text>(S)-lactate + NAD(+) = pyruvate + NADH + H(+)</text>
        <dbReference type="Rhea" id="RHEA:23444"/>
        <dbReference type="ChEBI" id="CHEBI:15361"/>
        <dbReference type="ChEBI" id="CHEBI:15378"/>
        <dbReference type="ChEBI" id="CHEBI:16651"/>
        <dbReference type="ChEBI" id="CHEBI:57540"/>
        <dbReference type="ChEBI" id="CHEBI:57945"/>
        <dbReference type="EC" id="1.1.1.27"/>
    </reaction>
</comment>
<feature type="binding site" evidence="7">
    <location>
        <begin position="81"/>
        <end position="82"/>
    </location>
    <ligand>
        <name>NAD(+)</name>
        <dbReference type="ChEBI" id="CHEBI:57540"/>
    </ligand>
</feature>
<comment type="pathway">
    <text evidence="1 7">Fermentation; pyruvate fermentation to lactate; (S)-lactate from pyruvate: step 1/1.</text>
</comment>
<feature type="binding site" evidence="7">
    <location>
        <position position="90"/>
    </location>
    <ligand>
        <name>substrate</name>
    </ligand>
</feature>